<dbReference type="InterPro" id="IPR002104">
    <property type="entry name" value="Integrase_catalytic"/>
</dbReference>
<dbReference type="SUPFAM" id="SSF56349">
    <property type="entry name" value="DNA breaking-rejoining enzymes"/>
    <property type="match status" value="1"/>
</dbReference>
<gene>
    <name evidence="3" type="ORF">SAMN06273567_10439</name>
</gene>
<dbReference type="InterPro" id="IPR011010">
    <property type="entry name" value="DNA_brk_join_enz"/>
</dbReference>
<dbReference type="AlphaFoldDB" id="A0A521DZ63"/>
<dbReference type="GO" id="GO:0015074">
    <property type="term" value="P:DNA integration"/>
    <property type="evidence" value="ECO:0007669"/>
    <property type="project" value="InterPro"/>
</dbReference>
<name>A0A521DZ63_9ACTN</name>
<proteinExistence type="predicted"/>
<dbReference type="GO" id="GO:0003677">
    <property type="term" value="F:DNA binding"/>
    <property type="evidence" value="ECO:0007669"/>
    <property type="project" value="InterPro"/>
</dbReference>
<dbReference type="PROSITE" id="PS51898">
    <property type="entry name" value="TYR_RECOMBINASE"/>
    <property type="match status" value="1"/>
</dbReference>
<sequence length="67" mass="7014">MIRKTTATMLDHAGLSARAIADQLGHANPSLTQDVYLGRQVTSTHAAAALETLRPTVPGHRRVGGPG</sequence>
<dbReference type="GO" id="GO:0006310">
    <property type="term" value="P:DNA recombination"/>
    <property type="evidence" value="ECO:0007669"/>
    <property type="project" value="UniProtKB-KW"/>
</dbReference>
<feature type="domain" description="Tyr recombinase" evidence="2">
    <location>
        <begin position="1"/>
        <end position="51"/>
    </location>
</feature>
<keyword evidence="1" id="KW-0233">DNA recombination</keyword>
<protein>
    <recommendedName>
        <fullName evidence="2">Tyr recombinase domain-containing protein</fullName>
    </recommendedName>
</protein>
<evidence type="ECO:0000313" key="3">
    <source>
        <dbReference type="EMBL" id="SMO76925.1"/>
    </source>
</evidence>
<dbReference type="EMBL" id="FXTJ01000004">
    <property type="protein sequence ID" value="SMO76925.1"/>
    <property type="molecule type" value="Genomic_DNA"/>
</dbReference>
<accession>A0A521DZ63</accession>
<evidence type="ECO:0000313" key="4">
    <source>
        <dbReference type="Proteomes" id="UP000317484"/>
    </source>
</evidence>
<evidence type="ECO:0000256" key="1">
    <source>
        <dbReference type="ARBA" id="ARBA00023172"/>
    </source>
</evidence>
<keyword evidence="4" id="KW-1185">Reference proteome</keyword>
<dbReference type="Gene3D" id="1.10.443.10">
    <property type="entry name" value="Intergrase catalytic core"/>
    <property type="match status" value="1"/>
</dbReference>
<evidence type="ECO:0000259" key="2">
    <source>
        <dbReference type="PROSITE" id="PS51898"/>
    </source>
</evidence>
<reference evidence="3 4" key="1">
    <citation type="submission" date="2017-05" db="EMBL/GenBank/DDBJ databases">
        <authorList>
            <person name="Varghese N."/>
            <person name="Submissions S."/>
        </authorList>
    </citation>
    <scope>NUCLEOTIDE SEQUENCE [LARGE SCALE GENOMIC DNA]</scope>
    <source>
        <strain evidence="3 4">DSM 46834</strain>
    </source>
</reference>
<organism evidence="3 4">
    <name type="scientific">Geodermatophilus aquaeductus</name>
    <dbReference type="NCBI Taxonomy" id="1564161"/>
    <lineage>
        <taxon>Bacteria</taxon>
        <taxon>Bacillati</taxon>
        <taxon>Actinomycetota</taxon>
        <taxon>Actinomycetes</taxon>
        <taxon>Geodermatophilales</taxon>
        <taxon>Geodermatophilaceae</taxon>
        <taxon>Geodermatophilus</taxon>
    </lineage>
</organism>
<dbReference type="Proteomes" id="UP000317484">
    <property type="component" value="Unassembled WGS sequence"/>
</dbReference>
<dbReference type="InterPro" id="IPR013762">
    <property type="entry name" value="Integrase-like_cat_sf"/>
</dbReference>